<dbReference type="EMBL" id="CAJMWS010000602">
    <property type="protein sequence ID" value="CAE6454382.1"/>
    <property type="molecule type" value="Genomic_DNA"/>
</dbReference>
<dbReference type="Gene3D" id="3.40.50.1820">
    <property type="entry name" value="alpha/beta hydrolase"/>
    <property type="match status" value="1"/>
</dbReference>
<organism evidence="2 3">
    <name type="scientific">Rhizoctonia solani</name>
    <dbReference type="NCBI Taxonomy" id="456999"/>
    <lineage>
        <taxon>Eukaryota</taxon>
        <taxon>Fungi</taxon>
        <taxon>Dikarya</taxon>
        <taxon>Basidiomycota</taxon>
        <taxon>Agaricomycotina</taxon>
        <taxon>Agaricomycetes</taxon>
        <taxon>Cantharellales</taxon>
        <taxon>Ceratobasidiaceae</taxon>
        <taxon>Rhizoctonia</taxon>
    </lineage>
</organism>
<dbReference type="InterPro" id="IPR000073">
    <property type="entry name" value="AB_hydrolase_1"/>
</dbReference>
<dbReference type="GO" id="GO:0047372">
    <property type="term" value="F:monoacylglycerol lipase activity"/>
    <property type="evidence" value="ECO:0007669"/>
    <property type="project" value="TreeGrafter"/>
</dbReference>
<dbReference type="Proteomes" id="UP000663846">
    <property type="component" value="Unassembled WGS sequence"/>
</dbReference>
<sequence>MSQSQLHPLGYESKVSHLSKGHYYRYVDVHPPEGVKNIATALLLHGFPDSAYGWRHQVKGWSRRGIRLIIPDTLGYYGSSQPKDSEDYSTKRQSDDLEELIRHAGVSEDEKIVVISHDWGAVTTGRLIQFKPNLAKGAITFCVPFFPPSPQYIALEKFSEQFPNMEYQVFFASPESTALLDANIDRFISVIYTSAKQKELGEVPSLERTGVIEAWLKDQSKTVTPELLSKEELDTIISEIKAGVGFGAMFNY</sequence>
<dbReference type="PRINTS" id="PR00412">
    <property type="entry name" value="EPOXHYDRLASE"/>
</dbReference>
<dbReference type="SUPFAM" id="SSF53474">
    <property type="entry name" value="alpha/beta-Hydrolases"/>
    <property type="match status" value="1"/>
</dbReference>
<comment type="caution">
    <text evidence="2">The sequence shown here is derived from an EMBL/GenBank/DDBJ whole genome shotgun (WGS) entry which is preliminary data.</text>
</comment>
<dbReference type="InterPro" id="IPR050266">
    <property type="entry name" value="AB_hydrolase_sf"/>
</dbReference>
<dbReference type="PANTHER" id="PTHR43798:SF33">
    <property type="entry name" value="HYDROLASE, PUTATIVE (AFU_ORTHOLOGUE AFUA_2G14860)-RELATED"/>
    <property type="match status" value="1"/>
</dbReference>
<name>A0A8H3BDP5_9AGAM</name>
<dbReference type="InterPro" id="IPR000639">
    <property type="entry name" value="Epox_hydrolase-like"/>
</dbReference>
<gene>
    <name evidence="2" type="ORF">RDB_LOCUS149826</name>
</gene>
<dbReference type="InterPro" id="IPR029058">
    <property type="entry name" value="AB_hydrolase_fold"/>
</dbReference>
<dbReference type="PANTHER" id="PTHR43798">
    <property type="entry name" value="MONOACYLGLYCEROL LIPASE"/>
    <property type="match status" value="1"/>
</dbReference>
<reference evidence="2" key="1">
    <citation type="submission" date="2021-01" db="EMBL/GenBank/DDBJ databases">
        <authorList>
            <person name="Kaushik A."/>
        </authorList>
    </citation>
    <scope>NUCLEOTIDE SEQUENCE</scope>
    <source>
        <strain evidence="2">AG1-1C</strain>
    </source>
</reference>
<dbReference type="GO" id="GO:0046464">
    <property type="term" value="P:acylglycerol catabolic process"/>
    <property type="evidence" value="ECO:0007669"/>
    <property type="project" value="TreeGrafter"/>
</dbReference>
<dbReference type="GO" id="GO:0016020">
    <property type="term" value="C:membrane"/>
    <property type="evidence" value="ECO:0007669"/>
    <property type="project" value="TreeGrafter"/>
</dbReference>
<proteinExistence type="predicted"/>
<evidence type="ECO:0000313" key="2">
    <source>
        <dbReference type="EMBL" id="CAE6454382.1"/>
    </source>
</evidence>
<protein>
    <recommendedName>
        <fullName evidence="1">AB hydrolase-1 domain-containing protein</fullName>
    </recommendedName>
</protein>
<feature type="domain" description="AB hydrolase-1" evidence="1">
    <location>
        <begin position="42"/>
        <end position="165"/>
    </location>
</feature>
<dbReference type="AlphaFoldDB" id="A0A8H3BDP5"/>
<evidence type="ECO:0000259" key="1">
    <source>
        <dbReference type="Pfam" id="PF00561"/>
    </source>
</evidence>
<evidence type="ECO:0000313" key="3">
    <source>
        <dbReference type="Proteomes" id="UP000663846"/>
    </source>
</evidence>
<dbReference type="Pfam" id="PF00561">
    <property type="entry name" value="Abhydrolase_1"/>
    <property type="match status" value="1"/>
</dbReference>
<accession>A0A8H3BDP5</accession>